<evidence type="ECO:0000313" key="2">
    <source>
        <dbReference type="Proteomes" id="UP000187203"/>
    </source>
</evidence>
<name>A0A1R3KU01_9ROSI</name>
<comment type="caution">
    <text evidence="1">The sequence shown here is derived from an EMBL/GenBank/DDBJ whole genome shotgun (WGS) entry which is preliminary data.</text>
</comment>
<proteinExistence type="predicted"/>
<organism evidence="1 2">
    <name type="scientific">Corchorus olitorius</name>
    <dbReference type="NCBI Taxonomy" id="93759"/>
    <lineage>
        <taxon>Eukaryota</taxon>
        <taxon>Viridiplantae</taxon>
        <taxon>Streptophyta</taxon>
        <taxon>Embryophyta</taxon>
        <taxon>Tracheophyta</taxon>
        <taxon>Spermatophyta</taxon>
        <taxon>Magnoliopsida</taxon>
        <taxon>eudicotyledons</taxon>
        <taxon>Gunneridae</taxon>
        <taxon>Pentapetalae</taxon>
        <taxon>rosids</taxon>
        <taxon>malvids</taxon>
        <taxon>Malvales</taxon>
        <taxon>Malvaceae</taxon>
        <taxon>Grewioideae</taxon>
        <taxon>Apeibeae</taxon>
        <taxon>Corchorus</taxon>
    </lineage>
</organism>
<protein>
    <submittedName>
        <fullName evidence="1">Uncharacterized protein</fullName>
    </submittedName>
</protein>
<gene>
    <name evidence="1" type="ORF">COLO4_04444</name>
</gene>
<accession>A0A1R3KU01</accession>
<keyword evidence="2" id="KW-1185">Reference proteome</keyword>
<dbReference type="Proteomes" id="UP000187203">
    <property type="component" value="Unassembled WGS sequence"/>
</dbReference>
<reference evidence="2" key="1">
    <citation type="submission" date="2013-09" db="EMBL/GenBank/DDBJ databases">
        <title>Corchorus olitorius genome sequencing.</title>
        <authorList>
            <person name="Alam M."/>
            <person name="Haque M.S."/>
            <person name="Islam M.S."/>
            <person name="Emdad E.M."/>
            <person name="Islam M.M."/>
            <person name="Ahmed B."/>
            <person name="Halim A."/>
            <person name="Hossen Q.M.M."/>
            <person name="Hossain M.Z."/>
            <person name="Ahmed R."/>
            <person name="Khan M.M."/>
            <person name="Islam R."/>
            <person name="Rashid M.M."/>
            <person name="Khan S.A."/>
            <person name="Rahman M.S."/>
            <person name="Alam M."/>
            <person name="Yahiya A.S."/>
            <person name="Khan M.S."/>
            <person name="Azam M.S."/>
            <person name="Haque T."/>
            <person name="Lashkar M.Z.H."/>
            <person name="Akhand A.I."/>
            <person name="Morshed G."/>
            <person name="Roy S."/>
            <person name="Uddin K.S."/>
            <person name="Rabeya T."/>
            <person name="Hossain A.S."/>
            <person name="Chowdhury A."/>
            <person name="Snigdha A.R."/>
            <person name="Mortoza M.S."/>
            <person name="Matin S.A."/>
            <person name="Hoque S.M.E."/>
            <person name="Islam M.K."/>
            <person name="Roy D.K."/>
            <person name="Haider R."/>
            <person name="Moosa M.M."/>
            <person name="Elias S.M."/>
            <person name="Hasan A.M."/>
            <person name="Jahan S."/>
            <person name="Shafiuddin M."/>
            <person name="Mahmood N."/>
            <person name="Shommy N.S."/>
        </authorList>
    </citation>
    <scope>NUCLEOTIDE SEQUENCE [LARGE SCALE GENOMIC DNA]</scope>
    <source>
        <strain evidence="2">cv. O-4</strain>
    </source>
</reference>
<sequence length="51" mass="5706">MIREAHNPGVYLGFHSTWGKTGVLHYIVERVEAKLNVITRTLSLAEPLALC</sequence>
<dbReference type="AlphaFoldDB" id="A0A1R3KU01"/>
<dbReference type="EMBL" id="AWUE01011551">
    <property type="protein sequence ID" value="OMP10552.1"/>
    <property type="molecule type" value="Genomic_DNA"/>
</dbReference>
<evidence type="ECO:0000313" key="1">
    <source>
        <dbReference type="EMBL" id="OMP10552.1"/>
    </source>
</evidence>